<accession>F0UCD9</accession>
<protein>
    <submittedName>
        <fullName evidence="2">Predicted protein</fullName>
    </submittedName>
</protein>
<dbReference type="EMBL" id="DS990637">
    <property type="protein sequence ID" value="EGC43215.1"/>
    <property type="molecule type" value="Genomic_DNA"/>
</dbReference>
<organism evidence="3">
    <name type="scientific">Ajellomyces capsulatus (strain H88)</name>
    <name type="common">Darling's disease fungus</name>
    <name type="synonym">Histoplasma capsulatum</name>
    <dbReference type="NCBI Taxonomy" id="544711"/>
    <lineage>
        <taxon>Eukaryota</taxon>
        <taxon>Fungi</taxon>
        <taxon>Dikarya</taxon>
        <taxon>Ascomycota</taxon>
        <taxon>Pezizomycotina</taxon>
        <taxon>Eurotiomycetes</taxon>
        <taxon>Eurotiomycetidae</taxon>
        <taxon>Onygenales</taxon>
        <taxon>Ajellomycetaceae</taxon>
        <taxon>Histoplasma</taxon>
    </lineage>
</organism>
<sequence>MATTIPTHIHTGPEAQVPRPDLTGSSGANSGPPDEGSLLGRYYPSERSRKTHTQYSGTFAVCCTILSFGVRSQKLVVQPVNRRNGTVNMPQVQPVVVLLRELKECTTCPGPRHTTAAYESLLSSSASCLRG</sequence>
<reference evidence="3" key="1">
    <citation type="submission" date="2008-07" db="EMBL/GenBank/DDBJ databases">
        <title>Annotation of Ajellomyces capsulatus strain H88.</title>
        <authorList>
            <person name="Champion M."/>
            <person name="Cuomo C."/>
            <person name="Ma L.-J."/>
            <person name="Henn M.R."/>
            <person name="Sil A."/>
            <person name="Goldman B."/>
            <person name="Young S.K."/>
            <person name="Kodira C.D."/>
            <person name="Zeng Q."/>
            <person name="Koehrsen M."/>
            <person name="Alvarado L."/>
            <person name="Berlin A."/>
            <person name="Borenstein D."/>
            <person name="Chen Z."/>
            <person name="Engels R."/>
            <person name="Freedman E."/>
            <person name="Gellesch M."/>
            <person name="Goldberg J."/>
            <person name="Griggs A."/>
            <person name="Gujja S."/>
            <person name="Heiman D."/>
            <person name="Hepburn T."/>
            <person name="Howarth C."/>
            <person name="Jen D."/>
            <person name="Larson L."/>
            <person name="Lewis B."/>
            <person name="Mehta T."/>
            <person name="Park D."/>
            <person name="Pearson M."/>
            <person name="Roberts A."/>
            <person name="Saif S."/>
            <person name="Shea T."/>
            <person name="Shenoy N."/>
            <person name="Sisk P."/>
            <person name="Stolte C."/>
            <person name="Sykes S."/>
            <person name="Walk T."/>
            <person name="White J."/>
            <person name="Yandava C."/>
            <person name="Klein B."/>
            <person name="McEwen J.G."/>
            <person name="Puccia R."/>
            <person name="Goldman G.H."/>
            <person name="Felipe M.S."/>
            <person name="Nino-Vega G."/>
            <person name="San-Blas G."/>
            <person name="Taylor J."/>
            <person name="Mendoza L."/>
            <person name="Galagan J."/>
            <person name="Nusbaum C."/>
            <person name="Birren B."/>
        </authorList>
    </citation>
    <scope>NUCLEOTIDE SEQUENCE [LARGE SCALE GENOMIC DNA]</scope>
    <source>
        <strain evidence="3">H88</strain>
    </source>
</reference>
<evidence type="ECO:0000256" key="1">
    <source>
        <dbReference type="SAM" id="MobiDB-lite"/>
    </source>
</evidence>
<feature type="region of interest" description="Disordered" evidence="1">
    <location>
        <begin position="1"/>
        <end position="41"/>
    </location>
</feature>
<evidence type="ECO:0000313" key="2">
    <source>
        <dbReference type="EMBL" id="EGC43215.1"/>
    </source>
</evidence>
<evidence type="ECO:0000313" key="3">
    <source>
        <dbReference type="Proteomes" id="UP000008142"/>
    </source>
</evidence>
<name>F0UCD9_AJEC8</name>
<dbReference type="Proteomes" id="UP000008142">
    <property type="component" value="Unassembled WGS sequence"/>
</dbReference>
<dbReference type="HOGENOM" id="CLU_1926983_0_0_1"/>
<dbReference type="AlphaFoldDB" id="F0UCD9"/>
<proteinExistence type="predicted"/>
<gene>
    <name evidence="2" type="ORF">HCEG_02430</name>
</gene>